<evidence type="ECO:0000313" key="2">
    <source>
        <dbReference type="EMBL" id="MFD0903479.1"/>
    </source>
</evidence>
<evidence type="ECO:0000256" key="1">
    <source>
        <dbReference type="SAM" id="MobiDB-lite"/>
    </source>
</evidence>
<sequence>MWDRTGKRPPWSRPASIDTGIRAGDPDAHWLCHATGDPDACTLARRDFTAGRPRTVRPRAHVRTRL</sequence>
<reference evidence="3" key="1">
    <citation type="journal article" date="2019" name="Int. J. Syst. Evol. Microbiol.">
        <title>The Global Catalogue of Microorganisms (GCM) 10K type strain sequencing project: providing services to taxonomists for standard genome sequencing and annotation.</title>
        <authorList>
            <consortium name="The Broad Institute Genomics Platform"/>
            <consortium name="The Broad Institute Genome Sequencing Center for Infectious Disease"/>
            <person name="Wu L."/>
            <person name="Ma J."/>
        </authorList>
    </citation>
    <scope>NUCLEOTIDE SEQUENCE [LARGE SCALE GENOMIC DNA]</scope>
    <source>
        <strain evidence="3">JCM 31202</strain>
    </source>
</reference>
<dbReference type="Proteomes" id="UP001596972">
    <property type="component" value="Unassembled WGS sequence"/>
</dbReference>
<organism evidence="2 3">
    <name type="scientific">Actinomadura sediminis</name>
    <dbReference type="NCBI Taxonomy" id="1038904"/>
    <lineage>
        <taxon>Bacteria</taxon>
        <taxon>Bacillati</taxon>
        <taxon>Actinomycetota</taxon>
        <taxon>Actinomycetes</taxon>
        <taxon>Streptosporangiales</taxon>
        <taxon>Thermomonosporaceae</taxon>
        <taxon>Actinomadura</taxon>
    </lineage>
</organism>
<feature type="region of interest" description="Disordered" evidence="1">
    <location>
        <begin position="1"/>
        <end position="20"/>
    </location>
</feature>
<dbReference type="RefSeq" id="WP_378302327.1">
    <property type="nucleotide sequence ID" value="NZ_JBHTJA010000056.1"/>
</dbReference>
<proteinExistence type="predicted"/>
<accession>A0ABW3EY53</accession>
<dbReference type="EMBL" id="JBHTJA010000056">
    <property type="protein sequence ID" value="MFD0903479.1"/>
    <property type="molecule type" value="Genomic_DNA"/>
</dbReference>
<comment type="caution">
    <text evidence="2">The sequence shown here is derived from an EMBL/GenBank/DDBJ whole genome shotgun (WGS) entry which is preliminary data.</text>
</comment>
<name>A0ABW3EY53_9ACTN</name>
<gene>
    <name evidence="2" type="ORF">ACFQ11_24010</name>
</gene>
<protein>
    <submittedName>
        <fullName evidence="2">Uncharacterized protein</fullName>
    </submittedName>
</protein>
<keyword evidence="3" id="KW-1185">Reference proteome</keyword>
<evidence type="ECO:0000313" key="3">
    <source>
        <dbReference type="Proteomes" id="UP001596972"/>
    </source>
</evidence>